<name>A0AAE3YPT2_9ACTN</name>
<feature type="transmembrane region" description="Helical" evidence="1">
    <location>
        <begin position="12"/>
        <end position="37"/>
    </location>
</feature>
<comment type="caution">
    <text evidence="2">The sequence shown here is derived from an EMBL/GenBank/DDBJ whole genome shotgun (WGS) entry which is preliminary data.</text>
</comment>
<dbReference type="Proteomes" id="UP001183643">
    <property type="component" value="Unassembled WGS sequence"/>
</dbReference>
<evidence type="ECO:0000256" key="1">
    <source>
        <dbReference type="SAM" id="Phobius"/>
    </source>
</evidence>
<reference evidence="2" key="1">
    <citation type="submission" date="2023-07" db="EMBL/GenBank/DDBJ databases">
        <title>Sequencing the genomes of 1000 actinobacteria strains.</title>
        <authorList>
            <person name="Klenk H.-P."/>
        </authorList>
    </citation>
    <scope>NUCLEOTIDE SEQUENCE</scope>
    <source>
        <strain evidence="2">DSM 44707</strain>
    </source>
</reference>
<evidence type="ECO:0000313" key="3">
    <source>
        <dbReference type="Proteomes" id="UP001183643"/>
    </source>
</evidence>
<proteinExistence type="predicted"/>
<keyword evidence="3" id="KW-1185">Reference proteome</keyword>
<organism evidence="2 3">
    <name type="scientific">Catenuloplanes atrovinosus</name>
    <dbReference type="NCBI Taxonomy" id="137266"/>
    <lineage>
        <taxon>Bacteria</taxon>
        <taxon>Bacillati</taxon>
        <taxon>Actinomycetota</taxon>
        <taxon>Actinomycetes</taxon>
        <taxon>Micromonosporales</taxon>
        <taxon>Micromonosporaceae</taxon>
        <taxon>Catenuloplanes</taxon>
    </lineage>
</organism>
<feature type="transmembrane region" description="Helical" evidence="1">
    <location>
        <begin position="73"/>
        <end position="94"/>
    </location>
</feature>
<feature type="transmembrane region" description="Helical" evidence="1">
    <location>
        <begin position="43"/>
        <end position="61"/>
    </location>
</feature>
<keyword evidence="1" id="KW-1133">Transmembrane helix</keyword>
<gene>
    <name evidence="2" type="ORF">J2S41_003790</name>
</gene>
<keyword evidence="1" id="KW-0812">Transmembrane</keyword>
<sequence length="206" mass="21318">MGGRVWGVVARVALVCAAWAAVVAVEVGGVWVARVVMASEAGLVRGAAYLTAAIVTAMVVAGEWAPRRPKRTVAGLAVAAVVAAAVVAVDWTAASVRGYYRVHRADFAAVVAVAAGGGLIPDSYYGELLPPELRHLSIKGSVARIGGSGLLLPARTTTPDGVGGFAFLGDAPPAGTYDCYGSQFRTRWSLGDGWYWLQDTMIPSTT</sequence>
<dbReference type="RefSeq" id="WP_310369216.1">
    <property type="nucleotide sequence ID" value="NZ_JAVDYB010000001.1"/>
</dbReference>
<dbReference type="AlphaFoldDB" id="A0AAE3YPT2"/>
<dbReference type="EMBL" id="JAVDYB010000001">
    <property type="protein sequence ID" value="MDR7277012.1"/>
    <property type="molecule type" value="Genomic_DNA"/>
</dbReference>
<keyword evidence="1" id="KW-0472">Membrane</keyword>
<protein>
    <submittedName>
        <fullName evidence="2">Energy-converting hydrogenase Eha subunit A</fullName>
    </submittedName>
</protein>
<evidence type="ECO:0000313" key="2">
    <source>
        <dbReference type="EMBL" id="MDR7277012.1"/>
    </source>
</evidence>
<accession>A0AAE3YPT2</accession>